<dbReference type="STRING" id="1002526.SAMN05216578_102295"/>
<dbReference type="SUPFAM" id="SSF52091">
    <property type="entry name" value="SpoIIaa-like"/>
    <property type="match status" value="1"/>
</dbReference>
<sequence length="167" mass="18584">MMTTGRIQFAESDGTFVLKFLGDVRLTLCAALDAYIEKIVSALHFKSIVIDLTETDNIDSTSLGLLAKLSILSRERVGLLPTLVSTQQDMLRLLQSMGFEQIFNIVAETTPTDAELQDLPPQTLSEEQVRARVLEAHRLLMDLNEHNRNAFVDLVTSLEGDTESDDC</sequence>
<dbReference type="InterPro" id="IPR036513">
    <property type="entry name" value="STAS_dom_sf"/>
</dbReference>
<dbReference type="PANTHER" id="PTHR33495:SF2">
    <property type="entry name" value="ANTI-SIGMA FACTOR ANTAGONIST TM_1081-RELATED"/>
    <property type="match status" value="1"/>
</dbReference>
<dbReference type="InterPro" id="IPR002645">
    <property type="entry name" value="STAS_dom"/>
</dbReference>
<evidence type="ECO:0000259" key="1">
    <source>
        <dbReference type="PROSITE" id="PS50801"/>
    </source>
</evidence>
<evidence type="ECO:0000313" key="2">
    <source>
        <dbReference type="EMBL" id="SFQ70631.1"/>
    </source>
</evidence>
<dbReference type="Pfam" id="PF01740">
    <property type="entry name" value="STAS"/>
    <property type="match status" value="1"/>
</dbReference>
<dbReference type="PIRSF" id="PIRSF029548">
    <property type="entry name" value="UCP029548"/>
    <property type="match status" value="1"/>
</dbReference>
<name>A0A1I6APM0_9GAMM</name>
<dbReference type="PANTHER" id="PTHR33495">
    <property type="entry name" value="ANTI-SIGMA FACTOR ANTAGONIST TM_1081-RELATED-RELATED"/>
    <property type="match status" value="1"/>
</dbReference>
<dbReference type="EMBL" id="FOYD01000002">
    <property type="protein sequence ID" value="SFQ70631.1"/>
    <property type="molecule type" value="Genomic_DNA"/>
</dbReference>
<evidence type="ECO:0000313" key="3">
    <source>
        <dbReference type="Proteomes" id="UP000242815"/>
    </source>
</evidence>
<dbReference type="Gene3D" id="3.30.750.24">
    <property type="entry name" value="STAS domain"/>
    <property type="match status" value="1"/>
</dbReference>
<dbReference type="CDD" id="cd07043">
    <property type="entry name" value="STAS_anti-anti-sigma_factors"/>
    <property type="match status" value="1"/>
</dbReference>
<feature type="domain" description="STAS" evidence="1">
    <location>
        <begin position="5"/>
        <end position="140"/>
    </location>
</feature>
<dbReference type="NCBIfam" id="NF045506">
    <property type="entry name" value="antisigant_RssC_Pseudo"/>
    <property type="match status" value="1"/>
</dbReference>
<accession>A0A1I6APM0</accession>
<proteinExistence type="predicted"/>
<dbReference type="GO" id="GO:0043856">
    <property type="term" value="F:anti-sigma factor antagonist activity"/>
    <property type="evidence" value="ECO:0007669"/>
    <property type="project" value="TreeGrafter"/>
</dbReference>
<dbReference type="AlphaFoldDB" id="A0A1I6APM0"/>
<dbReference type="PROSITE" id="PS50801">
    <property type="entry name" value="STAS"/>
    <property type="match status" value="1"/>
</dbReference>
<dbReference type="Proteomes" id="UP000242815">
    <property type="component" value="Unassembled WGS sequence"/>
</dbReference>
<gene>
    <name evidence="2" type="ORF">SAMN05216578_102295</name>
</gene>
<dbReference type="InterPro" id="IPR014557">
    <property type="entry name" value="UCP029548_STAS-type"/>
</dbReference>
<organism evidence="2 3">
    <name type="scientific">Halopseudomonas formosensis</name>
    <dbReference type="NCBI Taxonomy" id="1002526"/>
    <lineage>
        <taxon>Bacteria</taxon>
        <taxon>Pseudomonadati</taxon>
        <taxon>Pseudomonadota</taxon>
        <taxon>Gammaproteobacteria</taxon>
        <taxon>Pseudomonadales</taxon>
        <taxon>Pseudomonadaceae</taxon>
        <taxon>Halopseudomonas</taxon>
    </lineage>
</organism>
<protein>
    <submittedName>
        <fullName evidence="2">Anti-anti-sigma factor</fullName>
    </submittedName>
</protein>
<reference evidence="2 3" key="1">
    <citation type="submission" date="2016-10" db="EMBL/GenBank/DDBJ databases">
        <authorList>
            <person name="de Groot N.N."/>
        </authorList>
    </citation>
    <scope>NUCLEOTIDE SEQUENCE [LARGE SCALE GENOMIC DNA]</scope>
    <source>
        <strain evidence="2 3">JCM 18415</strain>
    </source>
</reference>